<evidence type="ECO:0000256" key="5">
    <source>
        <dbReference type="ARBA" id="ARBA00023049"/>
    </source>
</evidence>
<keyword evidence="2 6" id="KW-0479">Metal-binding</keyword>
<accession>A0A443RWM0</accession>
<dbReference type="Gene3D" id="3.40.390.10">
    <property type="entry name" value="Collagenase (Catalytic Domain)"/>
    <property type="match status" value="1"/>
</dbReference>
<evidence type="ECO:0000259" key="7">
    <source>
        <dbReference type="PROSITE" id="PS51864"/>
    </source>
</evidence>
<feature type="binding site" evidence="6">
    <location>
        <position position="54"/>
    </location>
    <ligand>
        <name>Zn(2+)</name>
        <dbReference type="ChEBI" id="CHEBI:29105"/>
        <note>catalytic</note>
    </ligand>
</feature>
<dbReference type="PANTHER" id="PTHR10127:SF780">
    <property type="entry name" value="METALLOENDOPEPTIDASE"/>
    <property type="match status" value="1"/>
</dbReference>
<dbReference type="PANTHER" id="PTHR10127">
    <property type="entry name" value="DISCOIDIN, CUB, EGF, LAMININ , AND ZINC METALLOPROTEASE DOMAIN CONTAINING"/>
    <property type="match status" value="1"/>
</dbReference>
<comment type="caution">
    <text evidence="8">The sequence shown here is derived from an EMBL/GenBank/DDBJ whole genome shotgun (WGS) entry which is preliminary data.</text>
</comment>
<dbReference type="VEuPathDB" id="VectorBase:LDEU012268"/>
<keyword evidence="5" id="KW-0482">Metalloprotease</keyword>
<dbReference type="SUPFAM" id="SSF55486">
    <property type="entry name" value="Metalloproteases ('zincins'), catalytic domain"/>
    <property type="match status" value="1"/>
</dbReference>
<comment type="cofactor">
    <cofactor evidence="6">
        <name>Zn(2+)</name>
        <dbReference type="ChEBI" id="CHEBI:29105"/>
    </cofactor>
    <text evidence="6">Binds 1 zinc ion per subunit.</text>
</comment>
<dbReference type="GO" id="GO:0006508">
    <property type="term" value="P:proteolysis"/>
    <property type="evidence" value="ECO:0007669"/>
    <property type="project" value="UniProtKB-KW"/>
</dbReference>
<dbReference type="AlphaFoldDB" id="A0A443RWM0"/>
<protein>
    <submittedName>
        <fullName evidence="8">Protein CBR-NAS-13-like protein</fullName>
    </submittedName>
</protein>
<feature type="non-terminal residue" evidence="8">
    <location>
        <position position="1"/>
    </location>
</feature>
<evidence type="ECO:0000256" key="1">
    <source>
        <dbReference type="ARBA" id="ARBA00022670"/>
    </source>
</evidence>
<evidence type="ECO:0000313" key="9">
    <source>
        <dbReference type="Proteomes" id="UP000288716"/>
    </source>
</evidence>
<dbReference type="EMBL" id="NCKV01022823">
    <property type="protein sequence ID" value="RWS19772.1"/>
    <property type="molecule type" value="Genomic_DNA"/>
</dbReference>
<dbReference type="InterPro" id="IPR024079">
    <property type="entry name" value="MetalloPept_cat_dom_sf"/>
</dbReference>
<dbReference type="Pfam" id="PF01400">
    <property type="entry name" value="Astacin"/>
    <property type="match status" value="1"/>
</dbReference>
<dbReference type="GO" id="GO:0008270">
    <property type="term" value="F:zinc ion binding"/>
    <property type="evidence" value="ECO:0007669"/>
    <property type="project" value="UniProtKB-UniRule"/>
</dbReference>
<keyword evidence="9" id="KW-1185">Reference proteome</keyword>
<feature type="binding site" evidence="6">
    <location>
        <position position="48"/>
    </location>
    <ligand>
        <name>Zn(2+)</name>
        <dbReference type="ChEBI" id="CHEBI:29105"/>
        <note>catalytic</note>
    </ligand>
</feature>
<keyword evidence="3" id="KW-0378">Hydrolase</keyword>
<dbReference type="PROSITE" id="PS51864">
    <property type="entry name" value="ASTACIN"/>
    <property type="match status" value="1"/>
</dbReference>
<dbReference type="InterPro" id="IPR001506">
    <property type="entry name" value="Peptidase_M12A"/>
</dbReference>
<organism evidence="8 9">
    <name type="scientific">Leptotrombidium deliense</name>
    <dbReference type="NCBI Taxonomy" id="299467"/>
    <lineage>
        <taxon>Eukaryota</taxon>
        <taxon>Metazoa</taxon>
        <taxon>Ecdysozoa</taxon>
        <taxon>Arthropoda</taxon>
        <taxon>Chelicerata</taxon>
        <taxon>Arachnida</taxon>
        <taxon>Acari</taxon>
        <taxon>Acariformes</taxon>
        <taxon>Trombidiformes</taxon>
        <taxon>Prostigmata</taxon>
        <taxon>Anystina</taxon>
        <taxon>Parasitengona</taxon>
        <taxon>Trombiculoidea</taxon>
        <taxon>Trombiculidae</taxon>
        <taxon>Leptotrombidium</taxon>
    </lineage>
</organism>
<name>A0A443RWM0_9ACAR</name>
<sequence length="110" mass="12573">KTIEDKEYIHIYNGGGCFACVGRWGQYVPVSLGGGCKRLVPAVHLIMHSLGVRHTQSRSDRDMFDFYSANDPNQKFIDTYEKDGLSENDIKALNKLYKCERYGPQFAYDN</sequence>
<keyword evidence="4 6" id="KW-0862">Zinc</keyword>
<dbReference type="GO" id="GO:0004222">
    <property type="term" value="F:metalloendopeptidase activity"/>
    <property type="evidence" value="ECO:0007669"/>
    <property type="project" value="InterPro"/>
</dbReference>
<evidence type="ECO:0000256" key="4">
    <source>
        <dbReference type="ARBA" id="ARBA00022833"/>
    </source>
</evidence>
<gene>
    <name evidence="8" type="ORF">B4U80_04315</name>
</gene>
<evidence type="ECO:0000256" key="6">
    <source>
        <dbReference type="PROSITE-ProRule" id="PRU01211"/>
    </source>
</evidence>
<reference evidence="8 9" key="1">
    <citation type="journal article" date="2018" name="Gigascience">
        <title>Genomes of trombidid mites reveal novel predicted allergens and laterally-transferred genes associated with secondary metabolism.</title>
        <authorList>
            <person name="Dong X."/>
            <person name="Chaisiri K."/>
            <person name="Xia D."/>
            <person name="Armstrong S.D."/>
            <person name="Fang Y."/>
            <person name="Donnelly M.J."/>
            <person name="Kadowaki T."/>
            <person name="McGarry J.W."/>
            <person name="Darby A.C."/>
            <person name="Makepeace B.L."/>
        </authorList>
    </citation>
    <scope>NUCLEOTIDE SEQUENCE [LARGE SCALE GENOMIC DNA]</scope>
    <source>
        <strain evidence="8">UoL-UT</strain>
    </source>
</reference>
<dbReference type="OrthoDB" id="291007at2759"/>
<comment type="caution">
    <text evidence="6">Lacks conserved residue(s) required for the propagation of feature annotation.</text>
</comment>
<feature type="binding site" evidence="6">
    <location>
        <position position="44"/>
    </location>
    <ligand>
        <name>Zn(2+)</name>
        <dbReference type="ChEBI" id="CHEBI:29105"/>
        <note>catalytic</note>
    </ligand>
</feature>
<evidence type="ECO:0000256" key="3">
    <source>
        <dbReference type="ARBA" id="ARBA00022801"/>
    </source>
</evidence>
<keyword evidence="1" id="KW-0645">Protease</keyword>
<evidence type="ECO:0000313" key="8">
    <source>
        <dbReference type="EMBL" id="RWS19772.1"/>
    </source>
</evidence>
<proteinExistence type="predicted"/>
<dbReference type="Proteomes" id="UP000288716">
    <property type="component" value="Unassembled WGS sequence"/>
</dbReference>
<feature type="domain" description="Peptidase M12A" evidence="7">
    <location>
        <begin position="1"/>
        <end position="110"/>
    </location>
</feature>
<evidence type="ECO:0000256" key="2">
    <source>
        <dbReference type="ARBA" id="ARBA00022723"/>
    </source>
</evidence>